<gene>
    <name evidence="2" type="ORF">C483_11491</name>
</gene>
<dbReference type="RefSeq" id="WP_006653483.1">
    <property type="nucleotide sequence ID" value="NZ_AOIM01000034.1"/>
</dbReference>
<dbReference type="EMBL" id="AOIM01000034">
    <property type="protein sequence ID" value="ELY90681.1"/>
    <property type="molecule type" value="Genomic_DNA"/>
</dbReference>
<organism evidence="2 3">
    <name type="scientific">Natrialba hulunbeirensis JCM 10989</name>
    <dbReference type="NCBI Taxonomy" id="1227493"/>
    <lineage>
        <taxon>Archaea</taxon>
        <taxon>Methanobacteriati</taxon>
        <taxon>Methanobacteriota</taxon>
        <taxon>Stenosarchaea group</taxon>
        <taxon>Halobacteria</taxon>
        <taxon>Halobacteriales</taxon>
        <taxon>Natrialbaceae</taxon>
        <taxon>Natrialba</taxon>
    </lineage>
</organism>
<dbReference type="OrthoDB" id="190410at2157"/>
<sequence>MATDVCDGCGRAVSVAGGIANLWTFGENDGSDGSAITLELADGTEHLLCYPCLEVIPDDPTAEDVARLEQVDPETSRLAPVGERSEESL</sequence>
<protein>
    <recommendedName>
        <fullName evidence="4">Small CPxCG-related zinc finger protein</fullName>
    </recommendedName>
</protein>
<accession>L9ZX87</accession>
<dbReference type="InterPro" id="IPR055983">
    <property type="entry name" value="DUF7561"/>
</dbReference>
<evidence type="ECO:0008006" key="4">
    <source>
        <dbReference type="Google" id="ProtNLM"/>
    </source>
</evidence>
<evidence type="ECO:0000313" key="2">
    <source>
        <dbReference type="EMBL" id="ELY90681.1"/>
    </source>
</evidence>
<reference evidence="2 3" key="1">
    <citation type="journal article" date="2014" name="PLoS Genet.">
        <title>Phylogenetically driven sequencing of extremely halophilic archaea reveals strategies for static and dynamic osmo-response.</title>
        <authorList>
            <person name="Becker E.A."/>
            <person name="Seitzer P.M."/>
            <person name="Tritt A."/>
            <person name="Larsen D."/>
            <person name="Krusor M."/>
            <person name="Yao A.I."/>
            <person name="Wu D."/>
            <person name="Madern D."/>
            <person name="Eisen J.A."/>
            <person name="Darling A.E."/>
            <person name="Facciotti M.T."/>
        </authorList>
    </citation>
    <scope>NUCLEOTIDE SEQUENCE [LARGE SCALE GENOMIC DNA]</scope>
    <source>
        <strain evidence="2 3">JCM 10989</strain>
    </source>
</reference>
<keyword evidence="3" id="KW-1185">Reference proteome</keyword>
<comment type="caution">
    <text evidence="2">The sequence shown here is derived from an EMBL/GenBank/DDBJ whole genome shotgun (WGS) entry which is preliminary data.</text>
</comment>
<evidence type="ECO:0000256" key="1">
    <source>
        <dbReference type="SAM" id="MobiDB-lite"/>
    </source>
</evidence>
<proteinExistence type="predicted"/>
<name>L9ZX87_9EURY</name>
<dbReference type="AlphaFoldDB" id="L9ZX87"/>
<dbReference type="Proteomes" id="UP000011519">
    <property type="component" value="Unassembled WGS sequence"/>
</dbReference>
<dbReference type="Pfam" id="PF24442">
    <property type="entry name" value="DUF7561"/>
    <property type="match status" value="1"/>
</dbReference>
<evidence type="ECO:0000313" key="3">
    <source>
        <dbReference type="Proteomes" id="UP000011519"/>
    </source>
</evidence>
<feature type="region of interest" description="Disordered" evidence="1">
    <location>
        <begin position="68"/>
        <end position="89"/>
    </location>
</feature>
<dbReference type="PATRIC" id="fig|1227493.4.peg.2297"/>